<dbReference type="Gene3D" id="3.40.30.10">
    <property type="entry name" value="Glutaredoxin"/>
    <property type="match status" value="1"/>
</dbReference>
<dbReference type="PANTHER" id="PTHR43601">
    <property type="entry name" value="THIOREDOXIN, MITOCHONDRIAL"/>
    <property type="match status" value="1"/>
</dbReference>
<evidence type="ECO:0000313" key="2">
    <source>
        <dbReference type="EMBL" id="GGL70510.1"/>
    </source>
</evidence>
<evidence type="ECO:0000259" key="1">
    <source>
        <dbReference type="PROSITE" id="PS51352"/>
    </source>
</evidence>
<dbReference type="SUPFAM" id="SSF52833">
    <property type="entry name" value="Thioredoxin-like"/>
    <property type="match status" value="1"/>
</dbReference>
<evidence type="ECO:0000313" key="3">
    <source>
        <dbReference type="Proteomes" id="UP000607197"/>
    </source>
</evidence>
<name>A0A830FFU9_9EURY</name>
<feature type="domain" description="Thioredoxin" evidence="1">
    <location>
        <begin position="1"/>
        <end position="113"/>
    </location>
</feature>
<dbReference type="PROSITE" id="PS51352">
    <property type="entry name" value="THIOREDOXIN_2"/>
    <property type="match status" value="1"/>
</dbReference>
<dbReference type="InterPro" id="IPR013766">
    <property type="entry name" value="Thioredoxin_domain"/>
</dbReference>
<dbReference type="GO" id="GO:0045454">
    <property type="term" value="P:cell redox homeostasis"/>
    <property type="evidence" value="ECO:0007669"/>
    <property type="project" value="TreeGrafter"/>
</dbReference>
<gene>
    <name evidence="2" type="ORF">GCM10009039_30710</name>
</gene>
<dbReference type="PANTHER" id="PTHR43601:SF3">
    <property type="entry name" value="THIOREDOXIN, MITOCHONDRIAL"/>
    <property type="match status" value="1"/>
</dbReference>
<comment type="caution">
    <text evidence="2">The sequence shown here is derived from an EMBL/GenBank/DDBJ whole genome shotgun (WGS) entry which is preliminary data.</text>
</comment>
<dbReference type="EMBL" id="BMPG01000005">
    <property type="protein sequence ID" value="GGL70510.1"/>
    <property type="molecule type" value="Genomic_DNA"/>
</dbReference>
<dbReference type="OrthoDB" id="267941at2157"/>
<dbReference type="Pfam" id="PF00085">
    <property type="entry name" value="Thioredoxin"/>
    <property type="match status" value="1"/>
</dbReference>
<proteinExistence type="predicted"/>
<dbReference type="AlphaFoldDB" id="A0A830FFU9"/>
<reference evidence="2" key="2">
    <citation type="submission" date="2020-09" db="EMBL/GenBank/DDBJ databases">
        <authorList>
            <person name="Sun Q."/>
            <person name="Ohkuma M."/>
        </authorList>
    </citation>
    <scope>NUCLEOTIDE SEQUENCE</scope>
    <source>
        <strain evidence="2">JCM 19596</strain>
    </source>
</reference>
<dbReference type="InterPro" id="IPR036249">
    <property type="entry name" value="Thioredoxin-like_sf"/>
</dbReference>
<organism evidence="2 3">
    <name type="scientific">Halocalculus aciditolerans</name>
    <dbReference type="NCBI Taxonomy" id="1383812"/>
    <lineage>
        <taxon>Archaea</taxon>
        <taxon>Methanobacteriati</taxon>
        <taxon>Methanobacteriota</taxon>
        <taxon>Stenosarchaea group</taxon>
        <taxon>Halobacteria</taxon>
        <taxon>Halobacteriales</taxon>
        <taxon>Halobacteriaceae</taxon>
        <taxon>Halocalculus</taxon>
    </lineage>
</organism>
<dbReference type="RefSeq" id="WP_188980512.1">
    <property type="nucleotide sequence ID" value="NZ_BMPG01000005.1"/>
</dbReference>
<protein>
    <submittedName>
        <fullName evidence="2">Thiol reductase thioredoxin</fullName>
    </submittedName>
</protein>
<reference evidence="2" key="1">
    <citation type="journal article" date="2014" name="Int. J. Syst. Evol. Microbiol.">
        <title>Complete genome sequence of Corynebacterium casei LMG S-19264T (=DSM 44701T), isolated from a smear-ripened cheese.</title>
        <authorList>
            <consortium name="US DOE Joint Genome Institute (JGI-PGF)"/>
            <person name="Walter F."/>
            <person name="Albersmeier A."/>
            <person name="Kalinowski J."/>
            <person name="Ruckert C."/>
        </authorList>
    </citation>
    <scope>NUCLEOTIDE SEQUENCE</scope>
    <source>
        <strain evidence="2">JCM 19596</strain>
    </source>
</reference>
<dbReference type="Proteomes" id="UP000607197">
    <property type="component" value="Unassembled WGS sequence"/>
</dbReference>
<keyword evidence="3" id="KW-1185">Reference proteome</keyword>
<accession>A0A830FFU9</accession>
<dbReference type="CDD" id="cd02947">
    <property type="entry name" value="TRX_family"/>
    <property type="match status" value="1"/>
</dbReference>
<sequence>MPESLGAPVVRLDDTDDLDALLEQEDRVLLDLYTSGCSLCQAIEPVLGNVARARDDVTVAMANAGDDLDFVERYDVRSVPTLVLFDDGDVVAKLAEGFQGGDAVESFLDEHAE</sequence>